<name>A0AAW3RRG9_9GAMM</name>
<evidence type="ECO:0000256" key="1">
    <source>
        <dbReference type="SAM" id="Phobius"/>
    </source>
</evidence>
<feature type="transmembrane region" description="Helical" evidence="1">
    <location>
        <begin position="355"/>
        <end position="373"/>
    </location>
</feature>
<evidence type="ECO:0000313" key="4">
    <source>
        <dbReference type="Proteomes" id="UP000584405"/>
    </source>
</evidence>
<feature type="domain" description="Acyltransferase 3" evidence="2">
    <location>
        <begin position="33"/>
        <end position="373"/>
    </location>
</feature>
<proteinExistence type="predicted"/>
<dbReference type="EMBL" id="JACDRT010000006">
    <property type="protein sequence ID" value="MBA0159280.1"/>
    <property type="molecule type" value="Genomic_DNA"/>
</dbReference>
<keyword evidence="3" id="KW-0012">Acyltransferase</keyword>
<feature type="transmembrane region" description="Helical" evidence="1">
    <location>
        <begin position="113"/>
        <end position="135"/>
    </location>
</feature>
<dbReference type="AlphaFoldDB" id="A0AAW3RRG9"/>
<keyword evidence="1" id="KW-1133">Transmembrane helix</keyword>
<dbReference type="RefSeq" id="WP_180790242.1">
    <property type="nucleotide sequence ID" value="NZ_JACDRT010000006.1"/>
</dbReference>
<dbReference type="Proteomes" id="UP000584405">
    <property type="component" value="Unassembled WGS sequence"/>
</dbReference>
<accession>A0AAW3RRG9</accession>
<keyword evidence="1" id="KW-0812">Transmembrane</keyword>
<keyword evidence="3" id="KW-0808">Transferase</keyword>
<evidence type="ECO:0000259" key="2">
    <source>
        <dbReference type="Pfam" id="PF01757"/>
    </source>
</evidence>
<gene>
    <name evidence="3" type="ORF">H0253_10555</name>
</gene>
<feature type="transmembrane region" description="Helical" evidence="1">
    <location>
        <begin position="190"/>
        <end position="211"/>
    </location>
</feature>
<dbReference type="InterPro" id="IPR002656">
    <property type="entry name" value="Acyl_transf_3_dom"/>
</dbReference>
<dbReference type="Pfam" id="PF01757">
    <property type="entry name" value="Acyl_transf_3"/>
    <property type="match status" value="1"/>
</dbReference>
<dbReference type="GO" id="GO:0016747">
    <property type="term" value="F:acyltransferase activity, transferring groups other than amino-acyl groups"/>
    <property type="evidence" value="ECO:0007669"/>
    <property type="project" value="InterPro"/>
</dbReference>
<comment type="caution">
    <text evidence="3">The sequence shown here is derived from an EMBL/GenBank/DDBJ whole genome shotgun (WGS) entry which is preliminary data.</text>
</comment>
<feature type="transmembrane region" description="Helical" evidence="1">
    <location>
        <begin position="283"/>
        <end position="304"/>
    </location>
</feature>
<evidence type="ECO:0000313" key="3">
    <source>
        <dbReference type="EMBL" id="MBA0159280.1"/>
    </source>
</evidence>
<dbReference type="PANTHER" id="PTHR23028:SF134">
    <property type="entry name" value="PUTATIVE (AFU_ORTHOLOGUE AFUA_4G08520)-RELATED"/>
    <property type="match status" value="1"/>
</dbReference>
<sequence>MNSNTTNNAGRLYSHSATQDIPIVAKVASPNLPSLNGIRMILALFVYLFHTSLDNMLSPFSDPEINTAYAFFLSKSGWVSVSFFFILSGFVMNLSSKPVGNTLTFYKKKFARIYPVNIFVMVLLVATGLINISRIDVWLPNALLIQTWLPDGENYIGGNIPSWFLCTIVLFYLLFPFLQRVIKAIPTAHLWTSIGFLYLIMIATQIIIALYTPATPYIEGWSLLISESRWWLSYTFPLTRLPELIIGMLLSRVIQEGKWLPISIATSLILTAVTYSIDLFIPLQFSFNLVTLIPLLLVIGSLTVSDINQRHSFLHTKPMQWLGNLSFGFYMIHFLVIKLIMVWADGAKYDVPEAILLVVAGMVLSLLGAWLLYKFVELPASKWITSKTWLNFRRDPQKTGATS</sequence>
<feature type="transmembrane region" description="Helical" evidence="1">
    <location>
        <begin position="32"/>
        <end position="49"/>
    </location>
</feature>
<protein>
    <submittedName>
        <fullName evidence="3">Acyltransferase</fullName>
    </submittedName>
</protein>
<reference evidence="3 4" key="1">
    <citation type="submission" date="2020-07" db="EMBL/GenBank/DDBJ databases">
        <title>Updated taxonomy of Pectobacterium genus in the CIRM-CFBP bacterial collection: when new species reveal old endemic population.</title>
        <authorList>
            <person name="Pedron J."/>
            <person name="Barny M.A."/>
            <person name="Portier P."/>
        </authorList>
    </citation>
    <scope>NUCLEOTIDE SEQUENCE [LARGE SCALE GENOMIC DNA]</scope>
    <source>
        <strain evidence="3 4">CFBP5669</strain>
    </source>
</reference>
<feature type="transmembrane region" description="Helical" evidence="1">
    <location>
        <begin position="155"/>
        <end position="178"/>
    </location>
</feature>
<dbReference type="InterPro" id="IPR050879">
    <property type="entry name" value="Acyltransferase_3"/>
</dbReference>
<keyword evidence="1" id="KW-0472">Membrane</keyword>
<dbReference type="PANTHER" id="PTHR23028">
    <property type="entry name" value="ACETYLTRANSFERASE"/>
    <property type="match status" value="1"/>
</dbReference>
<feature type="transmembrane region" description="Helical" evidence="1">
    <location>
        <begin position="69"/>
        <end position="92"/>
    </location>
</feature>
<organism evidence="3 4">
    <name type="scientific">Pectobacterium versatile</name>
    <dbReference type="NCBI Taxonomy" id="2488639"/>
    <lineage>
        <taxon>Bacteria</taxon>
        <taxon>Pseudomonadati</taxon>
        <taxon>Pseudomonadota</taxon>
        <taxon>Gammaproteobacteria</taxon>
        <taxon>Enterobacterales</taxon>
        <taxon>Pectobacteriaceae</taxon>
        <taxon>Pectobacterium</taxon>
    </lineage>
</organism>
<feature type="transmembrane region" description="Helical" evidence="1">
    <location>
        <begin position="325"/>
        <end position="343"/>
    </location>
</feature>